<evidence type="ECO:0000259" key="6">
    <source>
        <dbReference type="Pfam" id="PF01625"/>
    </source>
</evidence>
<dbReference type="OrthoDB" id="77405at2759"/>
<keyword evidence="5" id="KW-0732">Signal</keyword>
<proteinExistence type="inferred from homology"/>
<dbReference type="InterPro" id="IPR002569">
    <property type="entry name" value="Met_Sox_Rdtase_MsrA_dom"/>
</dbReference>
<sequence length="313" mass="33506">MGRSIAVHTRWALVLLCASLACGLHGLRAMRQSTLQGTHAKARRSVRMMATSGSDKPRVALPSINQALLTTCVVGALTNLRGPVAAMIDGAPPPQSVFINGLVLAYAAANLYKSLAKVGYATLDGRERDSFAREAGELALAGEVPRRVGGYKVATFAGGCFWGTELHFQRIPGVAATCVGYTQGWAGEPNYDQVCGGQTGHTEALQLLYDPNVVSYEALCYKLLDTVDPTVLNRVRGDAGTQYRHGIYPHSKEQAEAAAAVVEATQAKYAEPVVTEVKDAAVFWPAENYHQQYLEKGGQDASKDATAEVRCYG</sequence>
<feature type="signal peptide" evidence="5">
    <location>
        <begin position="1"/>
        <end position="29"/>
    </location>
</feature>
<dbReference type="PANTHER" id="PTHR43774">
    <property type="entry name" value="PEPTIDE METHIONINE SULFOXIDE REDUCTASE"/>
    <property type="match status" value="1"/>
</dbReference>
<evidence type="ECO:0000313" key="7">
    <source>
        <dbReference type="EMBL" id="EGB13103.1"/>
    </source>
</evidence>
<evidence type="ECO:0000256" key="5">
    <source>
        <dbReference type="SAM" id="SignalP"/>
    </source>
</evidence>
<evidence type="ECO:0000313" key="8">
    <source>
        <dbReference type="Proteomes" id="UP000002729"/>
    </source>
</evidence>
<dbReference type="InterPro" id="IPR036509">
    <property type="entry name" value="Met_Sox_Rdtase_MsrA_sf"/>
</dbReference>
<keyword evidence="3" id="KW-0560">Oxidoreductase</keyword>
<gene>
    <name evidence="7" type="ORF">AURANDRAFT_51990</name>
</gene>
<dbReference type="Gene3D" id="3.30.1060.10">
    <property type="entry name" value="Peptide methionine sulphoxide reductase MsrA"/>
    <property type="match status" value="1"/>
</dbReference>
<evidence type="ECO:0000256" key="3">
    <source>
        <dbReference type="ARBA" id="ARBA00023002"/>
    </source>
</evidence>
<dbReference type="AlphaFoldDB" id="F0XVQ2"/>
<name>F0XVQ2_AURAN</name>
<evidence type="ECO:0000256" key="4">
    <source>
        <dbReference type="ARBA" id="ARBA00030643"/>
    </source>
</evidence>
<dbReference type="NCBIfam" id="TIGR00401">
    <property type="entry name" value="msrA"/>
    <property type="match status" value="1"/>
</dbReference>
<keyword evidence="8" id="KW-1185">Reference proteome</keyword>
<dbReference type="RefSeq" id="XP_009032702.1">
    <property type="nucleotide sequence ID" value="XM_009034454.1"/>
</dbReference>
<dbReference type="Proteomes" id="UP000002729">
    <property type="component" value="Unassembled WGS sequence"/>
</dbReference>
<dbReference type="InParanoid" id="F0XVQ2"/>
<dbReference type="eggNOG" id="KOG1635">
    <property type="taxonomic scope" value="Eukaryota"/>
</dbReference>
<reference evidence="7 8" key="1">
    <citation type="journal article" date="2011" name="Proc. Natl. Acad. Sci. U.S.A.">
        <title>Niche of harmful alga Aureococcus anophagefferens revealed through ecogenomics.</title>
        <authorList>
            <person name="Gobler C.J."/>
            <person name="Berry D.L."/>
            <person name="Dyhrman S.T."/>
            <person name="Wilhelm S.W."/>
            <person name="Salamov A."/>
            <person name="Lobanov A.V."/>
            <person name="Zhang Y."/>
            <person name="Collier J.L."/>
            <person name="Wurch L.L."/>
            <person name="Kustka A.B."/>
            <person name="Dill B.D."/>
            <person name="Shah M."/>
            <person name="VerBerkmoes N.C."/>
            <person name="Kuo A."/>
            <person name="Terry A."/>
            <person name="Pangilinan J."/>
            <person name="Lindquist E.A."/>
            <person name="Lucas S."/>
            <person name="Paulsen I.T."/>
            <person name="Hattenrath-Lehmann T.K."/>
            <person name="Talmage S.C."/>
            <person name="Walker E.A."/>
            <person name="Koch F."/>
            <person name="Burson A.M."/>
            <person name="Marcoval M.A."/>
            <person name="Tang Y.Z."/>
            <person name="Lecleir G.R."/>
            <person name="Coyne K.J."/>
            <person name="Berg G.M."/>
            <person name="Bertrand E.M."/>
            <person name="Saito M.A."/>
            <person name="Gladyshev V.N."/>
            <person name="Grigoriev I.V."/>
        </authorList>
    </citation>
    <scope>NUCLEOTIDE SEQUENCE [LARGE SCALE GENOMIC DNA]</scope>
    <source>
        <strain evidence="8">CCMP 1984</strain>
    </source>
</reference>
<dbReference type="HAMAP" id="MF_01401">
    <property type="entry name" value="MsrA"/>
    <property type="match status" value="1"/>
</dbReference>
<dbReference type="Pfam" id="PF01625">
    <property type="entry name" value="PMSR"/>
    <property type="match status" value="1"/>
</dbReference>
<dbReference type="GO" id="GO:0008113">
    <property type="term" value="F:peptide-methionine (S)-S-oxide reductase activity"/>
    <property type="evidence" value="ECO:0007669"/>
    <property type="project" value="UniProtKB-EC"/>
</dbReference>
<dbReference type="PANTHER" id="PTHR43774:SF1">
    <property type="entry name" value="PEPTIDE METHIONINE SULFOXIDE REDUCTASE MSRA 2"/>
    <property type="match status" value="1"/>
</dbReference>
<feature type="domain" description="Peptide methionine sulphoxide reductase MsrA" evidence="6">
    <location>
        <begin position="154"/>
        <end position="298"/>
    </location>
</feature>
<comment type="similarity">
    <text evidence="1">Belongs to the MsrA Met sulfoxide reductase family.</text>
</comment>
<protein>
    <recommendedName>
        <fullName evidence="2">peptide-methionine (S)-S-oxide reductase</fullName>
        <ecNumber evidence="2">1.8.4.11</ecNumber>
    </recommendedName>
    <alternativeName>
        <fullName evidence="4">Peptide-methionine (S)-S-oxide reductase</fullName>
    </alternativeName>
</protein>
<dbReference type="EMBL" id="GL833120">
    <property type="protein sequence ID" value="EGB13103.1"/>
    <property type="molecule type" value="Genomic_DNA"/>
</dbReference>
<evidence type="ECO:0000256" key="1">
    <source>
        <dbReference type="ARBA" id="ARBA00005591"/>
    </source>
</evidence>
<accession>F0XVQ2</accession>
<dbReference type="PROSITE" id="PS51257">
    <property type="entry name" value="PROKAR_LIPOPROTEIN"/>
    <property type="match status" value="1"/>
</dbReference>
<dbReference type="SUPFAM" id="SSF55068">
    <property type="entry name" value="Peptide methionine sulfoxide reductase"/>
    <property type="match status" value="1"/>
</dbReference>
<dbReference type="KEGG" id="aaf:AURANDRAFT_51990"/>
<organism evidence="8">
    <name type="scientific">Aureococcus anophagefferens</name>
    <name type="common">Harmful bloom alga</name>
    <dbReference type="NCBI Taxonomy" id="44056"/>
    <lineage>
        <taxon>Eukaryota</taxon>
        <taxon>Sar</taxon>
        <taxon>Stramenopiles</taxon>
        <taxon>Ochrophyta</taxon>
        <taxon>Pelagophyceae</taxon>
        <taxon>Pelagomonadales</taxon>
        <taxon>Pelagomonadaceae</taxon>
        <taxon>Aureococcus</taxon>
    </lineage>
</organism>
<dbReference type="GeneID" id="20222141"/>
<evidence type="ECO:0000256" key="2">
    <source>
        <dbReference type="ARBA" id="ARBA00012502"/>
    </source>
</evidence>
<feature type="chain" id="PRO_5003262452" description="peptide-methionine (S)-S-oxide reductase" evidence="5">
    <location>
        <begin position="30"/>
        <end position="313"/>
    </location>
</feature>
<dbReference type="EC" id="1.8.4.11" evidence="2"/>